<dbReference type="NCBIfam" id="NF004042">
    <property type="entry name" value="PRK05550.1"/>
    <property type="match status" value="1"/>
</dbReference>
<sequence>MKTLIKLLTLLLISSVSILAQDMKDKSTWNSLNEFEKYVIVNKGTERPGTGIYDEHFEDGIYTCKRCNAPLYKSDDKFDAHCGWPAFDDEIEGAIKRETDKDGRRTEILCANCDAHLGHVFEGERLTDKNVRHCVNSVSLNFTPTAEADKKEENVAIFAGGCFWGVEYFFAELPGVTSTSVGYTGGKKNNPSYKEVCYTDTGHAEALKVTYDPNKVSYEELARLFFEIHDPTQVNRQGPDVGTQYRSEVFYMNQYQKDIAEKLINELKEKGFKVATKVTMADTFWDAEEYHQMYYFKHQKKPYCHIKIDRF</sequence>
<evidence type="ECO:0000256" key="1">
    <source>
        <dbReference type="ARBA" id="ARBA00023002"/>
    </source>
</evidence>
<dbReference type="NCBIfam" id="TIGR00357">
    <property type="entry name" value="peptide-methionine (R)-S-oxide reductase MsrB"/>
    <property type="match status" value="1"/>
</dbReference>
<evidence type="ECO:0000256" key="6">
    <source>
        <dbReference type="ARBA" id="ARBA00048782"/>
    </source>
</evidence>
<proteinExistence type="inferred from homology"/>
<comment type="function">
    <text evidence="3 7">Has an important function as a repair enzyme for proteins that have been inactivated by oxidation. Catalyzes the reversible oxidation-reduction of methionine sulfoxide in proteins to methionine.</text>
</comment>
<evidence type="ECO:0000256" key="4">
    <source>
        <dbReference type="ARBA" id="ARBA00047806"/>
    </source>
</evidence>
<evidence type="ECO:0000256" key="8">
    <source>
        <dbReference type="SAM" id="SignalP"/>
    </source>
</evidence>
<dbReference type="AlphaFoldDB" id="A0A7X8XUG1"/>
<dbReference type="EC" id="1.8.4.11" evidence="7"/>
<dbReference type="Proteomes" id="UP000585050">
    <property type="component" value="Unassembled WGS sequence"/>
</dbReference>
<dbReference type="SUPFAM" id="SSF55068">
    <property type="entry name" value="Peptide methionine sulfoxide reductase"/>
    <property type="match status" value="1"/>
</dbReference>
<dbReference type="InterPro" id="IPR011057">
    <property type="entry name" value="Mss4-like_sf"/>
</dbReference>
<evidence type="ECO:0000256" key="2">
    <source>
        <dbReference type="ARBA" id="ARBA00023268"/>
    </source>
</evidence>
<keyword evidence="2" id="KW-0511">Multifunctional enzyme</keyword>
<feature type="active site" evidence="7">
    <location>
        <position position="162"/>
    </location>
</feature>
<comment type="catalytic activity">
    <reaction evidence="6 7">
        <text>[thioredoxin]-disulfide + L-methionine + H2O = L-methionine (S)-S-oxide + [thioredoxin]-dithiol</text>
        <dbReference type="Rhea" id="RHEA:19993"/>
        <dbReference type="Rhea" id="RHEA-COMP:10698"/>
        <dbReference type="Rhea" id="RHEA-COMP:10700"/>
        <dbReference type="ChEBI" id="CHEBI:15377"/>
        <dbReference type="ChEBI" id="CHEBI:29950"/>
        <dbReference type="ChEBI" id="CHEBI:50058"/>
        <dbReference type="ChEBI" id="CHEBI:57844"/>
        <dbReference type="ChEBI" id="CHEBI:58772"/>
        <dbReference type="EC" id="1.8.4.11"/>
    </reaction>
</comment>
<organism evidence="10 11">
    <name type="scientific">Flammeovirga agarivorans</name>
    <dbReference type="NCBI Taxonomy" id="2726742"/>
    <lineage>
        <taxon>Bacteria</taxon>
        <taxon>Pseudomonadati</taxon>
        <taxon>Bacteroidota</taxon>
        <taxon>Cytophagia</taxon>
        <taxon>Cytophagales</taxon>
        <taxon>Flammeovirgaceae</taxon>
        <taxon>Flammeovirga</taxon>
    </lineage>
</organism>
<dbReference type="PANTHER" id="PTHR43774">
    <property type="entry name" value="PEPTIDE METHIONINE SULFOXIDE REDUCTASE"/>
    <property type="match status" value="1"/>
</dbReference>
<comment type="similarity">
    <text evidence="7">Belongs to the MsrA Met sulfoxide reductase family.</text>
</comment>
<keyword evidence="11" id="KW-1185">Reference proteome</keyword>
<dbReference type="InterPro" id="IPR002569">
    <property type="entry name" value="Met_Sox_Rdtase_MsrA_dom"/>
</dbReference>
<keyword evidence="8" id="KW-0732">Signal</keyword>
<dbReference type="NCBIfam" id="NF004036">
    <property type="entry name" value="PRK05508.1"/>
    <property type="match status" value="1"/>
</dbReference>
<evidence type="ECO:0000256" key="3">
    <source>
        <dbReference type="ARBA" id="ARBA00024679"/>
    </source>
</evidence>
<dbReference type="HAMAP" id="MF_01401">
    <property type="entry name" value="MsrA"/>
    <property type="match status" value="1"/>
</dbReference>
<comment type="catalytic activity">
    <reaction evidence="5">
        <text>L-methionyl-[protein] + [thioredoxin]-disulfide + H2O = L-methionyl-(R)-S-oxide-[protein] + [thioredoxin]-dithiol</text>
        <dbReference type="Rhea" id="RHEA:24164"/>
        <dbReference type="Rhea" id="RHEA-COMP:10698"/>
        <dbReference type="Rhea" id="RHEA-COMP:10700"/>
        <dbReference type="Rhea" id="RHEA-COMP:12313"/>
        <dbReference type="Rhea" id="RHEA-COMP:12314"/>
        <dbReference type="ChEBI" id="CHEBI:15377"/>
        <dbReference type="ChEBI" id="CHEBI:16044"/>
        <dbReference type="ChEBI" id="CHEBI:29950"/>
        <dbReference type="ChEBI" id="CHEBI:45764"/>
        <dbReference type="ChEBI" id="CHEBI:50058"/>
        <dbReference type="EC" id="1.8.4.12"/>
    </reaction>
</comment>
<dbReference type="InterPro" id="IPR036509">
    <property type="entry name" value="Met_Sox_Rdtase_MsrA_sf"/>
</dbReference>
<name>A0A7X8XUG1_9BACT</name>
<dbReference type="GO" id="GO:0033743">
    <property type="term" value="F:peptide-methionine (R)-S-oxide reductase activity"/>
    <property type="evidence" value="ECO:0007669"/>
    <property type="project" value="UniProtKB-EC"/>
</dbReference>
<comment type="caution">
    <text evidence="10">The sequence shown here is derived from an EMBL/GenBank/DDBJ whole genome shotgun (WGS) entry which is preliminary data.</text>
</comment>
<dbReference type="Gene3D" id="3.30.1060.10">
    <property type="entry name" value="Peptide methionine sulphoxide reductase MsrA"/>
    <property type="match status" value="1"/>
</dbReference>
<dbReference type="Pfam" id="PF01625">
    <property type="entry name" value="PMSR"/>
    <property type="match status" value="1"/>
</dbReference>
<evidence type="ECO:0000313" key="11">
    <source>
        <dbReference type="Proteomes" id="UP000585050"/>
    </source>
</evidence>
<keyword evidence="1 7" id="KW-0560">Oxidoreductase</keyword>
<gene>
    <name evidence="7" type="primary">msrA</name>
    <name evidence="10" type="ORF">HGP29_03820</name>
</gene>
<evidence type="ECO:0000256" key="5">
    <source>
        <dbReference type="ARBA" id="ARBA00048488"/>
    </source>
</evidence>
<feature type="signal peptide" evidence="8">
    <location>
        <begin position="1"/>
        <end position="20"/>
    </location>
</feature>
<dbReference type="Gene3D" id="2.170.150.20">
    <property type="entry name" value="Peptide methionine sulfoxide reductase"/>
    <property type="match status" value="1"/>
</dbReference>
<dbReference type="RefSeq" id="WP_168881019.1">
    <property type="nucleotide sequence ID" value="NZ_JABAIL010000001.1"/>
</dbReference>
<dbReference type="PROSITE" id="PS51790">
    <property type="entry name" value="MSRB"/>
    <property type="match status" value="1"/>
</dbReference>
<accession>A0A7X8XUG1</accession>
<dbReference type="NCBIfam" id="TIGR00401">
    <property type="entry name" value="msrA"/>
    <property type="match status" value="1"/>
</dbReference>
<evidence type="ECO:0000313" key="10">
    <source>
        <dbReference type="EMBL" id="NLR90316.1"/>
    </source>
</evidence>
<evidence type="ECO:0000256" key="7">
    <source>
        <dbReference type="HAMAP-Rule" id="MF_01401"/>
    </source>
</evidence>
<comment type="catalytic activity">
    <reaction evidence="4 7">
        <text>L-methionyl-[protein] + [thioredoxin]-disulfide + H2O = L-methionyl-(S)-S-oxide-[protein] + [thioredoxin]-dithiol</text>
        <dbReference type="Rhea" id="RHEA:14217"/>
        <dbReference type="Rhea" id="RHEA-COMP:10698"/>
        <dbReference type="Rhea" id="RHEA-COMP:10700"/>
        <dbReference type="Rhea" id="RHEA-COMP:12313"/>
        <dbReference type="Rhea" id="RHEA-COMP:12315"/>
        <dbReference type="ChEBI" id="CHEBI:15377"/>
        <dbReference type="ChEBI" id="CHEBI:16044"/>
        <dbReference type="ChEBI" id="CHEBI:29950"/>
        <dbReference type="ChEBI" id="CHEBI:44120"/>
        <dbReference type="ChEBI" id="CHEBI:50058"/>
        <dbReference type="EC" id="1.8.4.11"/>
    </reaction>
</comment>
<reference evidence="10 11" key="1">
    <citation type="submission" date="2020-04" db="EMBL/GenBank/DDBJ databases">
        <title>Flammeovirga sp. SR4, a novel species isolated from seawater.</title>
        <authorList>
            <person name="Wang X."/>
        </authorList>
    </citation>
    <scope>NUCLEOTIDE SEQUENCE [LARGE SCALE GENOMIC DNA]</scope>
    <source>
        <strain evidence="10 11">SR4</strain>
    </source>
</reference>
<feature type="chain" id="PRO_5030971251" description="Peptide methionine sulfoxide reductase MsrA" evidence="8">
    <location>
        <begin position="21"/>
        <end position="311"/>
    </location>
</feature>
<dbReference type="InterPro" id="IPR002579">
    <property type="entry name" value="Met_Sox_Rdtase_MsrB_dom"/>
</dbReference>
<dbReference type="PANTHER" id="PTHR43774:SF1">
    <property type="entry name" value="PEPTIDE METHIONINE SULFOXIDE REDUCTASE MSRA 2"/>
    <property type="match status" value="1"/>
</dbReference>
<dbReference type="Pfam" id="PF01641">
    <property type="entry name" value="SelR"/>
    <property type="match status" value="1"/>
</dbReference>
<dbReference type="SUPFAM" id="SSF51316">
    <property type="entry name" value="Mss4-like"/>
    <property type="match status" value="1"/>
</dbReference>
<feature type="domain" description="MsrB" evidence="9">
    <location>
        <begin position="26"/>
        <end position="145"/>
    </location>
</feature>
<evidence type="ECO:0000259" key="9">
    <source>
        <dbReference type="PROSITE" id="PS51790"/>
    </source>
</evidence>
<dbReference type="GO" id="GO:0008113">
    <property type="term" value="F:peptide-methionine (S)-S-oxide reductase activity"/>
    <property type="evidence" value="ECO:0007669"/>
    <property type="project" value="UniProtKB-UniRule"/>
</dbReference>
<protein>
    <recommendedName>
        <fullName evidence="7">Peptide methionine sulfoxide reductase MsrA</fullName>
        <shortName evidence="7">Protein-methionine-S-oxide reductase</shortName>
        <ecNumber evidence="7">1.8.4.11</ecNumber>
    </recommendedName>
    <alternativeName>
        <fullName evidence="7">Peptide-methionine (S)-S-oxide reductase</fullName>
        <shortName evidence="7">Peptide Met(O) reductase</shortName>
    </alternativeName>
</protein>
<dbReference type="EMBL" id="JABAIL010000001">
    <property type="protein sequence ID" value="NLR90316.1"/>
    <property type="molecule type" value="Genomic_DNA"/>
</dbReference>